<evidence type="ECO:0000256" key="5">
    <source>
        <dbReference type="ARBA" id="ARBA00022679"/>
    </source>
</evidence>
<dbReference type="InterPro" id="IPR003661">
    <property type="entry name" value="HisK_dim/P_dom"/>
</dbReference>
<evidence type="ECO:0000256" key="6">
    <source>
        <dbReference type="ARBA" id="ARBA00022777"/>
    </source>
</evidence>
<dbReference type="Pfam" id="PF02518">
    <property type="entry name" value="HATPase_c"/>
    <property type="match status" value="1"/>
</dbReference>
<dbReference type="Proteomes" id="UP000700732">
    <property type="component" value="Unassembled WGS sequence"/>
</dbReference>
<feature type="transmembrane region" description="Helical" evidence="7">
    <location>
        <begin position="20"/>
        <end position="40"/>
    </location>
</feature>
<dbReference type="InterPro" id="IPR050351">
    <property type="entry name" value="BphY/WalK/GraS-like"/>
</dbReference>
<dbReference type="PANTHER" id="PTHR42878">
    <property type="entry name" value="TWO-COMPONENT HISTIDINE KINASE"/>
    <property type="match status" value="1"/>
</dbReference>
<dbReference type="Gene3D" id="3.30.565.10">
    <property type="entry name" value="Histidine kinase-like ATPase, C-terminal domain"/>
    <property type="match status" value="1"/>
</dbReference>
<feature type="transmembrane region" description="Helical" evidence="7">
    <location>
        <begin position="156"/>
        <end position="177"/>
    </location>
</feature>
<sequence>MKDRTSKGVPIQRQLMRAMLLTSGLALGLTCTAFFIYEYVTFRQTLKSQLMTLAEIIAANSTAALAFDSAVDAEETLVALRTNRHIVAACLYDKKGKLFAHYPEAMSARQFPSGPGAHAYAFKNGYLEGFQPVVQGRTQLGSLYLKSDMGAMYERFIRYSLIVGLVIGISLWFVFLLSRRFQRTISQPILALAQTATLVSQEHTYTVRATKYQEDEVGLLTDAFNQMLSQIEGQNTEIRLWTHQLEERIRERTQELEQTNAAMTMVNAKLLKSNRDLEQFAYVASHDLREPLRKIQLFSQLAESKADDPVLIRQYNGKIFASAERMAALIKSVLNYSRLSNANDPFYPVDLQEVMEQVKTDFELVIQEKKAHITATDLPVIPGIPLQLNQLLSNLIGNALKFCNQSPRITVTATVMTGSAMELSVELPTRKNYVQLAVADNGIGFDAQYAEKIFTIFQRLHPQKDFQGTGIGLALCKKIVENHGGKITVTSQVGKGTSFFVYLPMDVPDSSTHSLHERLQTEGGDKAVL</sequence>
<dbReference type="PROSITE" id="PS50109">
    <property type="entry name" value="HIS_KIN"/>
    <property type="match status" value="1"/>
</dbReference>
<dbReference type="SUPFAM" id="SSF47384">
    <property type="entry name" value="Homodimeric domain of signal transducing histidine kinase"/>
    <property type="match status" value="1"/>
</dbReference>
<dbReference type="SMART" id="SM00304">
    <property type="entry name" value="HAMP"/>
    <property type="match status" value="1"/>
</dbReference>
<comment type="subcellular location">
    <subcellularLocation>
        <location evidence="2">Membrane</location>
    </subcellularLocation>
</comment>
<dbReference type="PROSITE" id="PS50885">
    <property type="entry name" value="HAMP"/>
    <property type="match status" value="1"/>
</dbReference>
<dbReference type="EMBL" id="VFIA01000014">
    <property type="protein sequence ID" value="MBC3792166.1"/>
    <property type="molecule type" value="Genomic_DNA"/>
</dbReference>
<dbReference type="Pfam" id="PF17152">
    <property type="entry name" value="CHASE8"/>
    <property type="match status" value="1"/>
</dbReference>
<dbReference type="Gene3D" id="6.10.340.10">
    <property type="match status" value="1"/>
</dbReference>
<proteinExistence type="predicted"/>
<accession>A0ABR6W6F1</accession>
<dbReference type="CDD" id="cd06225">
    <property type="entry name" value="HAMP"/>
    <property type="match status" value="1"/>
</dbReference>
<evidence type="ECO:0000256" key="4">
    <source>
        <dbReference type="ARBA" id="ARBA00022553"/>
    </source>
</evidence>
<dbReference type="SMART" id="SM00387">
    <property type="entry name" value="HATPase_c"/>
    <property type="match status" value="1"/>
</dbReference>
<dbReference type="InterPro" id="IPR036097">
    <property type="entry name" value="HisK_dim/P_sf"/>
</dbReference>
<dbReference type="CDD" id="cd00082">
    <property type="entry name" value="HisKA"/>
    <property type="match status" value="1"/>
</dbReference>
<organism evidence="10 11">
    <name type="scientific">Spirosoma utsteinense</name>
    <dbReference type="NCBI Taxonomy" id="2585773"/>
    <lineage>
        <taxon>Bacteria</taxon>
        <taxon>Pseudomonadati</taxon>
        <taxon>Bacteroidota</taxon>
        <taxon>Cytophagia</taxon>
        <taxon>Cytophagales</taxon>
        <taxon>Cytophagaceae</taxon>
        <taxon>Spirosoma</taxon>
    </lineage>
</organism>
<keyword evidence="11" id="KW-1185">Reference proteome</keyword>
<keyword evidence="6 10" id="KW-0418">Kinase</keyword>
<evidence type="ECO:0000259" key="8">
    <source>
        <dbReference type="PROSITE" id="PS50109"/>
    </source>
</evidence>
<dbReference type="SUPFAM" id="SSF55874">
    <property type="entry name" value="ATPase domain of HSP90 chaperone/DNA topoisomerase II/histidine kinase"/>
    <property type="match status" value="1"/>
</dbReference>
<keyword evidence="7" id="KW-1133">Transmembrane helix</keyword>
<evidence type="ECO:0000256" key="7">
    <source>
        <dbReference type="SAM" id="Phobius"/>
    </source>
</evidence>
<evidence type="ECO:0000259" key="9">
    <source>
        <dbReference type="PROSITE" id="PS50885"/>
    </source>
</evidence>
<dbReference type="GO" id="GO:0016301">
    <property type="term" value="F:kinase activity"/>
    <property type="evidence" value="ECO:0007669"/>
    <property type="project" value="UniProtKB-KW"/>
</dbReference>
<feature type="domain" description="Histidine kinase" evidence="8">
    <location>
        <begin position="283"/>
        <end position="507"/>
    </location>
</feature>
<dbReference type="PRINTS" id="PR00344">
    <property type="entry name" value="BCTRLSENSOR"/>
</dbReference>
<gene>
    <name evidence="10" type="ORF">FH603_2676</name>
</gene>
<dbReference type="InterPro" id="IPR005467">
    <property type="entry name" value="His_kinase_dom"/>
</dbReference>
<dbReference type="PANTHER" id="PTHR42878:SF15">
    <property type="entry name" value="BACTERIOPHYTOCHROME"/>
    <property type="match status" value="1"/>
</dbReference>
<feature type="domain" description="HAMP" evidence="9">
    <location>
        <begin position="183"/>
        <end position="236"/>
    </location>
</feature>
<dbReference type="Pfam" id="PF00512">
    <property type="entry name" value="HisKA"/>
    <property type="match status" value="1"/>
</dbReference>
<keyword evidence="7" id="KW-0472">Membrane</keyword>
<evidence type="ECO:0000313" key="10">
    <source>
        <dbReference type="EMBL" id="MBC3792166.1"/>
    </source>
</evidence>
<dbReference type="InterPro" id="IPR003594">
    <property type="entry name" value="HATPase_dom"/>
</dbReference>
<evidence type="ECO:0000313" key="11">
    <source>
        <dbReference type="Proteomes" id="UP000700732"/>
    </source>
</evidence>
<dbReference type="InterPro" id="IPR036890">
    <property type="entry name" value="HATPase_C_sf"/>
</dbReference>
<dbReference type="Pfam" id="PF00672">
    <property type="entry name" value="HAMP"/>
    <property type="match status" value="1"/>
</dbReference>
<keyword evidence="7" id="KW-0812">Transmembrane</keyword>
<protein>
    <recommendedName>
        <fullName evidence="3">histidine kinase</fullName>
        <ecNumber evidence="3">2.7.13.3</ecNumber>
    </recommendedName>
</protein>
<evidence type="ECO:0000256" key="1">
    <source>
        <dbReference type="ARBA" id="ARBA00000085"/>
    </source>
</evidence>
<evidence type="ECO:0000256" key="3">
    <source>
        <dbReference type="ARBA" id="ARBA00012438"/>
    </source>
</evidence>
<dbReference type="InterPro" id="IPR003660">
    <property type="entry name" value="HAMP_dom"/>
</dbReference>
<evidence type="ECO:0000256" key="2">
    <source>
        <dbReference type="ARBA" id="ARBA00004370"/>
    </source>
</evidence>
<dbReference type="InterPro" id="IPR004358">
    <property type="entry name" value="Sig_transdc_His_kin-like_C"/>
</dbReference>
<keyword evidence="4" id="KW-0597">Phosphoprotein</keyword>
<reference evidence="10 11" key="1">
    <citation type="submission" date="2019-06" db="EMBL/GenBank/DDBJ databases">
        <title>Spirosoma utsteinense sp. nov. isolated from Antarctic ice-free soils.</title>
        <authorList>
            <person name="Tahon G."/>
        </authorList>
    </citation>
    <scope>NUCLEOTIDE SEQUENCE [LARGE SCALE GENOMIC DNA]</scope>
    <source>
        <strain evidence="10 11">LMG 31447</strain>
    </source>
</reference>
<dbReference type="SMART" id="SM00388">
    <property type="entry name" value="HisKA"/>
    <property type="match status" value="1"/>
</dbReference>
<comment type="caution">
    <text evidence="10">The sequence shown here is derived from an EMBL/GenBank/DDBJ whole genome shotgun (WGS) entry which is preliminary data.</text>
</comment>
<dbReference type="SUPFAM" id="SSF158472">
    <property type="entry name" value="HAMP domain-like"/>
    <property type="match status" value="1"/>
</dbReference>
<dbReference type="Gene3D" id="1.10.287.130">
    <property type="match status" value="1"/>
</dbReference>
<keyword evidence="5" id="KW-0808">Transferase</keyword>
<dbReference type="InterPro" id="IPR033417">
    <property type="entry name" value="CHASE8"/>
</dbReference>
<dbReference type="EC" id="2.7.13.3" evidence="3"/>
<name>A0ABR6W6F1_9BACT</name>
<comment type="catalytic activity">
    <reaction evidence="1">
        <text>ATP + protein L-histidine = ADP + protein N-phospho-L-histidine.</text>
        <dbReference type="EC" id="2.7.13.3"/>
    </reaction>
</comment>
<dbReference type="RefSeq" id="WP_186737953.1">
    <property type="nucleotide sequence ID" value="NZ_VFIA01000014.1"/>
</dbReference>